<evidence type="ECO:0000256" key="3">
    <source>
        <dbReference type="ARBA" id="ARBA00022475"/>
    </source>
</evidence>
<evidence type="ECO:0000313" key="9">
    <source>
        <dbReference type="EMBL" id="AGA64167.1"/>
    </source>
</evidence>
<feature type="transmembrane region" description="Helical" evidence="7">
    <location>
        <begin position="77"/>
        <end position="101"/>
    </location>
</feature>
<protein>
    <recommendedName>
        <fullName evidence="8">CBS domain-containing protein</fullName>
    </recommendedName>
</protein>
<feature type="domain" description="CBS" evidence="8">
    <location>
        <begin position="373"/>
        <end position="433"/>
    </location>
</feature>
<comment type="similarity">
    <text evidence="2">Belongs to the UPF0053 family. Hemolysin C subfamily.</text>
</comment>
<feature type="transmembrane region" description="Helical" evidence="7">
    <location>
        <begin position="127"/>
        <end position="151"/>
    </location>
</feature>
<evidence type="ECO:0000256" key="2">
    <source>
        <dbReference type="ARBA" id="ARBA00006446"/>
    </source>
</evidence>
<dbReference type="RefSeq" id="WP_015272594.1">
    <property type="nucleotide sequence ID" value="NC_019907.1"/>
</dbReference>
<keyword evidence="7" id="KW-1133">Transmembrane helix</keyword>
<keyword evidence="5 6" id="KW-0129">CBS domain</keyword>
<feature type="transmembrane region" description="Helical" evidence="7">
    <location>
        <begin position="216"/>
        <end position="234"/>
    </location>
</feature>
<dbReference type="InterPro" id="IPR000644">
    <property type="entry name" value="CBS_dom"/>
</dbReference>
<dbReference type="PROSITE" id="PS51371">
    <property type="entry name" value="CBS"/>
    <property type="match status" value="2"/>
</dbReference>
<keyword evidence="7" id="KW-0472">Membrane</keyword>
<keyword evidence="3" id="KW-1003">Cell membrane</keyword>
<organism evidence="9 10">
    <name type="scientific">Liberibacter crescens (strain BT-1)</name>
    <dbReference type="NCBI Taxonomy" id="1215343"/>
    <lineage>
        <taxon>Bacteria</taxon>
        <taxon>Pseudomonadati</taxon>
        <taxon>Pseudomonadota</taxon>
        <taxon>Alphaproteobacteria</taxon>
        <taxon>Hyphomicrobiales</taxon>
        <taxon>Rhizobiaceae</taxon>
        <taxon>Liberibacter</taxon>
    </lineage>
</organism>
<dbReference type="Gene3D" id="3.30.465.10">
    <property type="match status" value="1"/>
</dbReference>
<dbReference type="KEGG" id="lcc:B488_01740"/>
<dbReference type="InterPro" id="IPR016169">
    <property type="entry name" value="FAD-bd_PCMH_sub2"/>
</dbReference>
<reference evidence="9 10" key="1">
    <citation type="journal article" date="2012" name="Stand. Genomic Sci.">
        <title>Complete genome sequence of Liberibacter crescens BT-1.</title>
        <authorList>
            <person name="Leonard M.T."/>
            <person name="Fagen J.R."/>
            <person name="Davis-Richardson A.G."/>
            <person name="Davis M.J."/>
            <person name="Triplett E.W."/>
        </authorList>
    </citation>
    <scope>NUCLEOTIDE SEQUENCE [LARGE SCALE GENOMIC DNA]</scope>
    <source>
        <strain evidence="9 10">BT-1</strain>
    </source>
</reference>
<dbReference type="PATRIC" id="fig|1215343.11.peg.183"/>
<dbReference type="Pfam" id="PF03741">
    <property type="entry name" value="TerC"/>
    <property type="match status" value="1"/>
</dbReference>
<gene>
    <name evidence="9" type="ordered locus">B488_01740</name>
</gene>
<sequence>MLFNWIYDFSSWVGLATLIILEIVLGIDNLIFITILADKLPQFQRYKALIFGLLSAMLMRIASLVFISWVVTLKQPIFFVYNFNFSGRDIILVIGGLFLLFKGTMELHVRLEGPDDFDEKRKFIHPVFWQVIVQIVVLDAIFSLDSVITAVGMVQNLEVMVIAIVVSVLMMMAVSKPIIGFVSRHPTVVILCLGFLMMIGFSLIVEGFGFHIPKGYLYVGIGFSIIIEGFNQIARRNRERIIITSNLRAKTADTVLRLLGGKRVQQSSLNIKAETLEEQENNMQVFSEEEKDMIQGVLTLADRPAKSIMTPRTDIVWLDIDHSSKDLQRQILELGHSRFPVARGSLDTFIGVVSARDLLRDLLEHGKINPEQSIRQPLMVHESTSALKLMEQLRKSSQTVAMVLDEYGALEGMVTPANILEAIAGEFPGEDDEKLDIAAAEDGSLTVDGWIDVRHASKLFGINLVDEDDRYSTLAGFILWKLGHLPQEGEFFTEKYLKFEIVKLNGRNIDRVKVSRL</sequence>
<comment type="subcellular location">
    <subcellularLocation>
        <location evidence="1">Cell membrane</location>
        <topology evidence="1">Multi-pass membrane protein</topology>
    </subcellularLocation>
</comment>
<dbReference type="InterPro" id="IPR036318">
    <property type="entry name" value="FAD-bd_PCMH-like_sf"/>
</dbReference>
<feature type="transmembrane region" description="Helical" evidence="7">
    <location>
        <begin position="12"/>
        <end position="36"/>
    </location>
</feature>
<feature type="transmembrane region" description="Helical" evidence="7">
    <location>
        <begin position="157"/>
        <end position="175"/>
    </location>
</feature>
<dbReference type="PANTHER" id="PTHR22777">
    <property type="entry name" value="HEMOLYSIN-RELATED"/>
    <property type="match status" value="1"/>
</dbReference>
<dbReference type="PANTHER" id="PTHR22777:SF30">
    <property type="entry name" value="UPF0053 PROTEIN YEGH"/>
    <property type="match status" value="1"/>
</dbReference>
<proteinExistence type="inferred from homology"/>
<evidence type="ECO:0000256" key="7">
    <source>
        <dbReference type="SAM" id="Phobius"/>
    </source>
</evidence>
<dbReference type="HOGENOM" id="CLU_015237_2_2_5"/>
<dbReference type="SUPFAM" id="SSF54631">
    <property type="entry name" value="CBS-domain pair"/>
    <property type="match status" value="1"/>
</dbReference>
<dbReference type="GO" id="GO:0050660">
    <property type="term" value="F:flavin adenine dinucleotide binding"/>
    <property type="evidence" value="ECO:0007669"/>
    <property type="project" value="InterPro"/>
</dbReference>
<dbReference type="SUPFAM" id="SSF56176">
    <property type="entry name" value="FAD-binding/transporter-associated domain-like"/>
    <property type="match status" value="1"/>
</dbReference>
<dbReference type="Pfam" id="PF00571">
    <property type="entry name" value="CBS"/>
    <property type="match status" value="2"/>
</dbReference>
<feature type="transmembrane region" description="Helical" evidence="7">
    <location>
        <begin position="187"/>
        <end position="210"/>
    </location>
</feature>
<feature type="transmembrane region" description="Helical" evidence="7">
    <location>
        <begin position="48"/>
        <end position="71"/>
    </location>
</feature>
<evidence type="ECO:0000256" key="1">
    <source>
        <dbReference type="ARBA" id="ARBA00004651"/>
    </source>
</evidence>
<dbReference type="Pfam" id="PF03471">
    <property type="entry name" value="CorC_HlyC"/>
    <property type="match status" value="1"/>
</dbReference>
<evidence type="ECO:0000256" key="4">
    <source>
        <dbReference type="ARBA" id="ARBA00022737"/>
    </source>
</evidence>
<accession>L0ET89</accession>
<dbReference type="InterPro" id="IPR005170">
    <property type="entry name" value="Transptr-assoc_dom"/>
</dbReference>
<evidence type="ECO:0000259" key="8">
    <source>
        <dbReference type="PROSITE" id="PS51371"/>
    </source>
</evidence>
<dbReference type="SMART" id="SM01091">
    <property type="entry name" value="CorC_HlyC"/>
    <property type="match status" value="1"/>
</dbReference>
<evidence type="ECO:0000256" key="5">
    <source>
        <dbReference type="ARBA" id="ARBA00023122"/>
    </source>
</evidence>
<dbReference type="InterPro" id="IPR044751">
    <property type="entry name" value="Ion_transp-like_CBS"/>
</dbReference>
<dbReference type="Gene3D" id="3.10.580.10">
    <property type="entry name" value="CBS-domain"/>
    <property type="match status" value="1"/>
</dbReference>
<name>L0ET89_LIBCB</name>
<dbReference type="InterPro" id="IPR046342">
    <property type="entry name" value="CBS_dom_sf"/>
</dbReference>
<dbReference type="CDD" id="cd04590">
    <property type="entry name" value="CBS_pair_CorC_HlyC_assoc"/>
    <property type="match status" value="1"/>
</dbReference>
<dbReference type="AlphaFoldDB" id="L0ET89"/>
<dbReference type="InterPro" id="IPR005496">
    <property type="entry name" value="Integral_membrane_TerC"/>
</dbReference>
<keyword evidence="7" id="KW-0812">Transmembrane</keyword>
<dbReference type="EMBL" id="CP003789">
    <property type="protein sequence ID" value="AGA64167.1"/>
    <property type="molecule type" value="Genomic_DNA"/>
</dbReference>
<keyword evidence="10" id="KW-1185">Reference proteome</keyword>
<keyword evidence="4" id="KW-0677">Repeat</keyword>
<evidence type="ECO:0000313" key="10">
    <source>
        <dbReference type="Proteomes" id="UP000010799"/>
    </source>
</evidence>
<dbReference type="GO" id="GO:0005886">
    <property type="term" value="C:plasma membrane"/>
    <property type="evidence" value="ECO:0007669"/>
    <property type="project" value="UniProtKB-SubCell"/>
</dbReference>
<feature type="domain" description="CBS" evidence="8">
    <location>
        <begin position="309"/>
        <end position="371"/>
    </location>
</feature>
<dbReference type="eggNOG" id="COG1253">
    <property type="taxonomic scope" value="Bacteria"/>
</dbReference>
<evidence type="ECO:0000256" key="6">
    <source>
        <dbReference type="PROSITE-ProRule" id="PRU00703"/>
    </source>
</evidence>
<dbReference type="Proteomes" id="UP000010799">
    <property type="component" value="Chromosome"/>
</dbReference>